<organism evidence="2 3">
    <name type="scientific">Thelohanellus kitauei</name>
    <name type="common">Myxosporean</name>
    <dbReference type="NCBI Taxonomy" id="669202"/>
    <lineage>
        <taxon>Eukaryota</taxon>
        <taxon>Metazoa</taxon>
        <taxon>Cnidaria</taxon>
        <taxon>Myxozoa</taxon>
        <taxon>Myxosporea</taxon>
        <taxon>Bivalvulida</taxon>
        <taxon>Platysporina</taxon>
        <taxon>Myxobolidae</taxon>
        <taxon>Thelohanellus</taxon>
    </lineage>
</organism>
<dbReference type="EMBL" id="JWZT01000664">
    <property type="protein sequence ID" value="KII73785.1"/>
    <property type="molecule type" value="Genomic_DNA"/>
</dbReference>
<evidence type="ECO:0000313" key="3">
    <source>
        <dbReference type="Proteomes" id="UP000031668"/>
    </source>
</evidence>
<dbReference type="AlphaFoldDB" id="A0A0C2NBQ9"/>
<gene>
    <name evidence="2" type="ORF">RF11_01156</name>
</gene>
<name>A0A0C2NBQ9_THEKT</name>
<reference evidence="2 3" key="1">
    <citation type="journal article" date="2014" name="Genome Biol. Evol.">
        <title>The genome of the myxosporean Thelohanellus kitauei shows adaptations to nutrient acquisition within its fish host.</title>
        <authorList>
            <person name="Yang Y."/>
            <person name="Xiong J."/>
            <person name="Zhou Z."/>
            <person name="Huo F."/>
            <person name="Miao W."/>
            <person name="Ran C."/>
            <person name="Liu Y."/>
            <person name="Zhang J."/>
            <person name="Feng J."/>
            <person name="Wang M."/>
            <person name="Wang M."/>
            <person name="Wang L."/>
            <person name="Yao B."/>
        </authorList>
    </citation>
    <scope>NUCLEOTIDE SEQUENCE [LARGE SCALE GENOMIC DNA]</scope>
    <source>
        <strain evidence="2">Wuqing</strain>
    </source>
</reference>
<evidence type="ECO:0000256" key="1">
    <source>
        <dbReference type="SAM" id="MobiDB-lite"/>
    </source>
</evidence>
<feature type="region of interest" description="Disordered" evidence="1">
    <location>
        <begin position="77"/>
        <end position="106"/>
    </location>
</feature>
<comment type="caution">
    <text evidence="2">The sequence shown here is derived from an EMBL/GenBank/DDBJ whole genome shotgun (WGS) entry which is preliminary data.</text>
</comment>
<sequence length="147" mass="16244">MYSYSSHSMPLRPCRPKLRKEWPTLTNKVPFVATCGYYSDETPAVHLRPRWQRGTSGQITVRRLPNTLQVECPEVNALQDPRLGGPQTERGRHRTSPDGKGGYKSHENMKAAARPIKVCSRPGQRLDSCAKVVAIGAESSESLGAEG</sequence>
<evidence type="ECO:0000313" key="2">
    <source>
        <dbReference type="EMBL" id="KII73785.1"/>
    </source>
</evidence>
<proteinExistence type="predicted"/>
<accession>A0A0C2NBQ9</accession>
<protein>
    <submittedName>
        <fullName evidence="2">Uncharacterized protein</fullName>
    </submittedName>
</protein>
<dbReference type="Proteomes" id="UP000031668">
    <property type="component" value="Unassembled WGS sequence"/>
</dbReference>
<keyword evidence="3" id="KW-1185">Reference proteome</keyword>